<gene>
    <name evidence="8" type="ORF">PEDI_04970</name>
</gene>
<dbReference type="Pfam" id="PF14322">
    <property type="entry name" value="SusD-like_3"/>
    <property type="match status" value="1"/>
</dbReference>
<evidence type="ECO:0000256" key="5">
    <source>
        <dbReference type="ARBA" id="ARBA00023237"/>
    </source>
</evidence>
<sequence>MGGVLAASLLATGCSLDVKPDYALDVEDANKYPQDQINGAMNTMYGVAYYGRNAYIFGDIGTDNIVEGISNSNRYIFESRMEKFEAMPNTVGSNETNLYDQIYRVINNANRVIANPEADDNFKGQAYFLRALASFDAVRFFDAVPVVLKPVESIEEAVNFQPANDDMAVVYNQVIADLEKAATMITNDQVNAPTPNAAHALLSRVYLYIADEVSDFSKIDQVADRADALTKVVAAADAVTGVKMIGVEGFEEYFWDQGNNMTETIFELAVVESQSRGSDNFGYIYYKDEGGSGYGAYTANPEFMELFDAEDVRLKHFVEVDAKKPGYQYIYKFAQTSGVTGLHAPKILRYTEVLLNKAEALASVDPGQAASIIQEIRDARYMGDAPEVNVADIENEVFTERRKELAYEGHYMFDLRRHNMGVTLVRLVDGSKDKEVEELSSVAAGDKQFWFPIPQRSMLANTALEQPKY</sequence>
<reference evidence="8 9" key="1">
    <citation type="submission" date="2021-12" db="EMBL/GenBank/DDBJ databases">
        <title>Genome sequencing of bacteria with rrn-lacking chromosome and rrn-plasmid.</title>
        <authorList>
            <person name="Anda M."/>
            <person name="Iwasaki W."/>
        </authorList>
    </citation>
    <scope>NUCLEOTIDE SEQUENCE [LARGE SCALE GENOMIC DNA]</scope>
    <source>
        <strain evidence="8 9">NBRC 15940</strain>
    </source>
</reference>
<dbReference type="InterPro" id="IPR012944">
    <property type="entry name" value="SusD_RagB_dom"/>
</dbReference>
<evidence type="ECO:0000259" key="6">
    <source>
        <dbReference type="Pfam" id="PF07980"/>
    </source>
</evidence>
<keyword evidence="4" id="KW-0472">Membrane</keyword>
<dbReference type="Proteomes" id="UP001310022">
    <property type="component" value="Unassembled WGS sequence"/>
</dbReference>
<organism evidence="8 9">
    <name type="scientific">Persicobacter diffluens</name>
    <dbReference type="NCBI Taxonomy" id="981"/>
    <lineage>
        <taxon>Bacteria</taxon>
        <taxon>Pseudomonadati</taxon>
        <taxon>Bacteroidota</taxon>
        <taxon>Cytophagia</taxon>
        <taxon>Cytophagales</taxon>
        <taxon>Persicobacteraceae</taxon>
        <taxon>Persicobacter</taxon>
    </lineage>
</organism>
<dbReference type="InterPro" id="IPR033985">
    <property type="entry name" value="SusD-like_N"/>
</dbReference>
<dbReference type="AlphaFoldDB" id="A0AAN4VX50"/>
<evidence type="ECO:0000256" key="3">
    <source>
        <dbReference type="ARBA" id="ARBA00022729"/>
    </source>
</evidence>
<name>A0AAN4VX50_9BACT</name>
<protein>
    <submittedName>
        <fullName evidence="8">Membrane protein</fullName>
    </submittedName>
</protein>
<keyword evidence="9" id="KW-1185">Reference proteome</keyword>
<feature type="domain" description="RagB/SusD" evidence="6">
    <location>
        <begin position="324"/>
        <end position="466"/>
    </location>
</feature>
<dbReference type="InterPro" id="IPR011990">
    <property type="entry name" value="TPR-like_helical_dom_sf"/>
</dbReference>
<proteinExistence type="inferred from homology"/>
<evidence type="ECO:0000313" key="8">
    <source>
        <dbReference type="EMBL" id="GJM59945.1"/>
    </source>
</evidence>
<dbReference type="Gene3D" id="1.25.40.390">
    <property type="match status" value="1"/>
</dbReference>
<accession>A0AAN4VX50</accession>
<feature type="domain" description="SusD-like N-terminal" evidence="7">
    <location>
        <begin position="16"/>
        <end position="207"/>
    </location>
</feature>
<evidence type="ECO:0000256" key="4">
    <source>
        <dbReference type="ARBA" id="ARBA00023136"/>
    </source>
</evidence>
<evidence type="ECO:0000313" key="9">
    <source>
        <dbReference type="Proteomes" id="UP001310022"/>
    </source>
</evidence>
<dbReference type="EMBL" id="BQKE01000001">
    <property type="protein sequence ID" value="GJM59945.1"/>
    <property type="molecule type" value="Genomic_DNA"/>
</dbReference>
<comment type="similarity">
    <text evidence="2">Belongs to the SusD family.</text>
</comment>
<dbReference type="SUPFAM" id="SSF48452">
    <property type="entry name" value="TPR-like"/>
    <property type="match status" value="1"/>
</dbReference>
<dbReference type="GO" id="GO:0009279">
    <property type="term" value="C:cell outer membrane"/>
    <property type="evidence" value="ECO:0007669"/>
    <property type="project" value="UniProtKB-SubCell"/>
</dbReference>
<dbReference type="Pfam" id="PF07980">
    <property type="entry name" value="SusD_RagB"/>
    <property type="match status" value="1"/>
</dbReference>
<evidence type="ECO:0000259" key="7">
    <source>
        <dbReference type="Pfam" id="PF14322"/>
    </source>
</evidence>
<comment type="caution">
    <text evidence="8">The sequence shown here is derived from an EMBL/GenBank/DDBJ whole genome shotgun (WGS) entry which is preliminary data.</text>
</comment>
<keyword evidence="5" id="KW-0998">Cell outer membrane</keyword>
<keyword evidence="3" id="KW-0732">Signal</keyword>
<evidence type="ECO:0000256" key="2">
    <source>
        <dbReference type="ARBA" id="ARBA00006275"/>
    </source>
</evidence>
<comment type="subcellular location">
    <subcellularLocation>
        <location evidence="1">Cell outer membrane</location>
    </subcellularLocation>
</comment>
<evidence type="ECO:0000256" key="1">
    <source>
        <dbReference type="ARBA" id="ARBA00004442"/>
    </source>
</evidence>